<evidence type="ECO:0000313" key="3">
    <source>
        <dbReference type="Proteomes" id="UP000199729"/>
    </source>
</evidence>
<keyword evidence="1" id="KW-0812">Transmembrane</keyword>
<dbReference type="AlphaFoldDB" id="A0A221KG65"/>
<protein>
    <submittedName>
        <fullName evidence="2">Uncharacterized protein</fullName>
    </submittedName>
</protein>
<gene>
    <name evidence="2" type="ORF">VITFI_CDS2055</name>
</gene>
<dbReference type="Proteomes" id="UP000199729">
    <property type="component" value="Chromosome"/>
</dbReference>
<organism evidence="2 3">
    <name type="scientific">Vitreoscilla filiformis</name>
    <dbReference type="NCBI Taxonomy" id="63"/>
    <lineage>
        <taxon>Bacteria</taxon>
        <taxon>Pseudomonadati</taxon>
        <taxon>Pseudomonadota</taxon>
        <taxon>Betaproteobacteria</taxon>
        <taxon>Neisseriales</taxon>
        <taxon>Neisseriaceae</taxon>
        <taxon>Vitreoscilla</taxon>
    </lineage>
</organism>
<sequence length="139" mass="15275">MAQGSIFSTRYQQWVTTKYYYTSIMAKITAFCLERAESGLLEELKDRLNLWRTGRALGGAVGLIGLVMTLSLIEGTLGVQGSSMGLLVVANGVLWLLSFLLVIGQYSRMLHALFSAVEVLHLPAELSPERPADLQRDVA</sequence>
<keyword evidence="1" id="KW-0472">Membrane</keyword>
<keyword evidence="1" id="KW-1133">Transmembrane helix</keyword>
<reference evidence="2 3" key="1">
    <citation type="submission" date="2017-07" db="EMBL/GenBank/DDBJ databases">
        <title>Complete Genome Sequence of the cosmetic ferment Vitreoscilla filiformis (ATCC15551).</title>
        <authorList>
            <person name="Contreras S."/>
            <person name="Sagory-Zalkind P."/>
            <person name="Blanquart H."/>
            <person name="Iltis A."/>
            <person name="Morand S.C."/>
        </authorList>
    </citation>
    <scope>NUCLEOTIDE SEQUENCE [LARGE SCALE GENOMIC DNA]</scope>
    <source>
        <strain evidence="2 3">ATCC 15551</strain>
    </source>
</reference>
<dbReference type="EMBL" id="CP022423">
    <property type="protein sequence ID" value="ASM77833.1"/>
    <property type="molecule type" value="Genomic_DNA"/>
</dbReference>
<feature type="transmembrane region" description="Helical" evidence="1">
    <location>
        <begin position="54"/>
        <end position="73"/>
    </location>
</feature>
<proteinExistence type="predicted"/>
<evidence type="ECO:0000313" key="2">
    <source>
        <dbReference type="EMBL" id="ASM77833.1"/>
    </source>
</evidence>
<feature type="transmembrane region" description="Helical" evidence="1">
    <location>
        <begin position="85"/>
        <end position="103"/>
    </location>
</feature>
<dbReference type="KEGG" id="vff:VITFI_CDS2055"/>
<evidence type="ECO:0000256" key="1">
    <source>
        <dbReference type="SAM" id="Phobius"/>
    </source>
</evidence>
<dbReference type="RefSeq" id="WP_089416864.1">
    <property type="nucleotide sequence ID" value="NZ_CP022423.1"/>
</dbReference>
<keyword evidence="3" id="KW-1185">Reference proteome</keyword>
<name>A0A221KG65_VITFI</name>
<accession>A0A221KG65</accession>